<dbReference type="Gene3D" id="3.40.250.10">
    <property type="entry name" value="Rhodanese-like domain"/>
    <property type="match status" value="1"/>
</dbReference>
<feature type="domain" description="HTH arsR-type" evidence="5">
    <location>
        <begin position="6"/>
        <end position="100"/>
    </location>
</feature>
<keyword evidence="7" id="KW-1185">Reference proteome</keyword>
<dbReference type="GO" id="GO:0004792">
    <property type="term" value="F:thiosulfate-cyanide sulfurtransferase activity"/>
    <property type="evidence" value="ECO:0007669"/>
    <property type="project" value="InterPro"/>
</dbReference>
<dbReference type="FunFam" id="3.40.250.10:FF:000039">
    <property type="entry name" value="ArsR family transcriptional regulator"/>
    <property type="match status" value="1"/>
</dbReference>
<dbReference type="InterPro" id="IPR001845">
    <property type="entry name" value="HTH_ArsR_DNA-bd_dom"/>
</dbReference>
<name>B8GT27_THISH</name>
<dbReference type="InterPro" id="IPR001763">
    <property type="entry name" value="Rhodanese-like_dom"/>
</dbReference>
<evidence type="ECO:0000256" key="3">
    <source>
        <dbReference type="ARBA" id="ARBA00023163"/>
    </source>
</evidence>
<dbReference type="NCBIfam" id="NF033788">
    <property type="entry name" value="HTH_metalloreg"/>
    <property type="match status" value="1"/>
</dbReference>
<dbReference type="eggNOG" id="COG0607">
    <property type="taxonomic scope" value="Bacteria"/>
</dbReference>
<evidence type="ECO:0000259" key="4">
    <source>
        <dbReference type="PROSITE" id="PS50206"/>
    </source>
</evidence>
<evidence type="ECO:0000259" key="5">
    <source>
        <dbReference type="PROSITE" id="PS50987"/>
    </source>
</evidence>
<feature type="domain" description="Rhodanese" evidence="4">
    <location>
        <begin position="130"/>
        <end position="219"/>
    </location>
</feature>
<evidence type="ECO:0000313" key="7">
    <source>
        <dbReference type="Proteomes" id="UP000002383"/>
    </source>
</evidence>
<dbReference type="STRING" id="396588.Tgr7_1961"/>
<dbReference type="SMART" id="SM00418">
    <property type="entry name" value="HTH_ARSR"/>
    <property type="match status" value="1"/>
</dbReference>
<reference evidence="6 7" key="1">
    <citation type="journal article" date="2011" name="Stand. Genomic Sci.">
        <title>Complete genome sequence of 'Thioalkalivibrio sulfidophilus' HL-EbGr7.</title>
        <authorList>
            <person name="Muyzer G."/>
            <person name="Sorokin D.Y."/>
            <person name="Mavromatis K."/>
            <person name="Lapidus A."/>
            <person name="Clum A."/>
            <person name="Ivanova N."/>
            <person name="Pati A."/>
            <person name="d'Haeseleer P."/>
            <person name="Woyke T."/>
            <person name="Kyrpides N.C."/>
        </authorList>
    </citation>
    <scope>NUCLEOTIDE SEQUENCE [LARGE SCALE GENOMIC DNA]</scope>
    <source>
        <strain evidence="6 7">HL-EbGR7</strain>
    </source>
</reference>
<organism evidence="6 7">
    <name type="scientific">Thioalkalivibrio sulfidiphilus (strain HL-EbGR7)</name>
    <dbReference type="NCBI Taxonomy" id="396588"/>
    <lineage>
        <taxon>Bacteria</taxon>
        <taxon>Pseudomonadati</taxon>
        <taxon>Pseudomonadota</taxon>
        <taxon>Gammaproteobacteria</taxon>
        <taxon>Chromatiales</taxon>
        <taxon>Ectothiorhodospiraceae</taxon>
        <taxon>Thioalkalivibrio</taxon>
    </lineage>
</organism>
<keyword evidence="2" id="KW-0238">DNA-binding</keyword>
<dbReference type="Proteomes" id="UP000002383">
    <property type="component" value="Chromosome"/>
</dbReference>
<dbReference type="GO" id="GO:0003700">
    <property type="term" value="F:DNA-binding transcription factor activity"/>
    <property type="evidence" value="ECO:0007669"/>
    <property type="project" value="InterPro"/>
</dbReference>
<protein>
    <submittedName>
        <fullName evidence="6">Transcriptional regulator, ArsR family</fullName>
    </submittedName>
</protein>
<dbReference type="CDD" id="cd00158">
    <property type="entry name" value="RHOD"/>
    <property type="match status" value="1"/>
</dbReference>
<dbReference type="InterPro" id="IPR036388">
    <property type="entry name" value="WH-like_DNA-bd_sf"/>
</dbReference>
<accession>B8GT27</accession>
<dbReference type="KEGG" id="tgr:Tgr7_1961"/>
<dbReference type="OrthoDB" id="9814704at2"/>
<dbReference type="PROSITE" id="PS00380">
    <property type="entry name" value="RHODANESE_1"/>
    <property type="match status" value="1"/>
</dbReference>
<dbReference type="InterPro" id="IPR011991">
    <property type="entry name" value="ArsR-like_HTH"/>
</dbReference>
<dbReference type="PANTHER" id="PTHR43132">
    <property type="entry name" value="ARSENICAL RESISTANCE OPERON REPRESSOR ARSR-RELATED"/>
    <property type="match status" value="1"/>
</dbReference>
<dbReference type="EMBL" id="CP001339">
    <property type="protein sequence ID" value="ACL73042.1"/>
    <property type="molecule type" value="Genomic_DNA"/>
</dbReference>
<dbReference type="PANTHER" id="PTHR43132:SF8">
    <property type="entry name" value="HTH-TYPE TRANSCRIPTIONAL REGULATOR KMTR"/>
    <property type="match status" value="1"/>
</dbReference>
<dbReference type="GO" id="GO:0003677">
    <property type="term" value="F:DNA binding"/>
    <property type="evidence" value="ECO:0007669"/>
    <property type="project" value="UniProtKB-KW"/>
</dbReference>
<dbReference type="HOGENOM" id="CLU_108527_0_0_6"/>
<dbReference type="Gene3D" id="1.10.10.10">
    <property type="entry name" value="Winged helix-like DNA-binding domain superfamily/Winged helix DNA-binding domain"/>
    <property type="match status" value="1"/>
</dbReference>
<dbReference type="SUPFAM" id="SSF52821">
    <property type="entry name" value="Rhodanese/Cell cycle control phosphatase"/>
    <property type="match status" value="1"/>
</dbReference>
<dbReference type="PROSITE" id="PS50987">
    <property type="entry name" value="HTH_ARSR_2"/>
    <property type="match status" value="1"/>
</dbReference>
<dbReference type="RefSeq" id="WP_012638521.1">
    <property type="nucleotide sequence ID" value="NC_011901.1"/>
</dbReference>
<evidence type="ECO:0000313" key="6">
    <source>
        <dbReference type="EMBL" id="ACL73042.1"/>
    </source>
</evidence>
<dbReference type="AlphaFoldDB" id="B8GT27"/>
<proteinExistence type="predicted"/>
<keyword evidence="3" id="KW-0804">Transcription</keyword>
<evidence type="ECO:0000256" key="2">
    <source>
        <dbReference type="ARBA" id="ARBA00023125"/>
    </source>
</evidence>
<dbReference type="SUPFAM" id="SSF46785">
    <property type="entry name" value="Winged helix' DNA-binding domain"/>
    <property type="match status" value="1"/>
</dbReference>
<sequence>MSSTNIKHLLLAQFARLGKALSHPNRLELLEFLAQGSRGVDELAGLSGQSVANTSQHLQQLRQAGLVESRRQGQRVLYSLAGDDVIALMDALRRVARQHIPDVDHLVHRHLDPRDAMEPVPVDQLLERIRRGEVTVVDVRPEAEFQAGHVPGAINIPLDELEARLGQLDPGREVIAYCRGPYCVLAYDAVHNLREKGFRARRMEDGYPEWKNAGLPVEKAAS</sequence>
<dbReference type="InterPro" id="IPR051011">
    <property type="entry name" value="Metal_resp_trans_reg"/>
</dbReference>
<dbReference type="PRINTS" id="PR00778">
    <property type="entry name" value="HTHARSR"/>
</dbReference>
<dbReference type="InterPro" id="IPR001307">
    <property type="entry name" value="Thiosulphate_STrfase_CS"/>
</dbReference>
<dbReference type="Pfam" id="PF00581">
    <property type="entry name" value="Rhodanese"/>
    <property type="match status" value="1"/>
</dbReference>
<keyword evidence="1" id="KW-0805">Transcription regulation</keyword>
<dbReference type="Pfam" id="PF01022">
    <property type="entry name" value="HTH_5"/>
    <property type="match status" value="1"/>
</dbReference>
<dbReference type="InterPro" id="IPR036390">
    <property type="entry name" value="WH_DNA-bd_sf"/>
</dbReference>
<dbReference type="CDD" id="cd00090">
    <property type="entry name" value="HTH_ARSR"/>
    <property type="match status" value="1"/>
</dbReference>
<dbReference type="SMART" id="SM00450">
    <property type="entry name" value="RHOD"/>
    <property type="match status" value="1"/>
</dbReference>
<gene>
    <name evidence="6" type="ordered locus">Tgr7_1961</name>
</gene>
<dbReference type="eggNOG" id="COG0640">
    <property type="taxonomic scope" value="Bacteria"/>
</dbReference>
<dbReference type="InterPro" id="IPR036873">
    <property type="entry name" value="Rhodanese-like_dom_sf"/>
</dbReference>
<dbReference type="PROSITE" id="PS50206">
    <property type="entry name" value="RHODANESE_3"/>
    <property type="match status" value="1"/>
</dbReference>
<evidence type="ECO:0000256" key="1">
    <source>
        <dbReference type="ARBA" id="ARBA00023015"/>
    </source>
</evidence>